<dbReference type="EC" id="3.1.1.41" evidence="4"/>
<reference evidence="4" key="1">
    <citation type="submission" date="2023-07" db="EMBL/GenBank/DDBJ databases">
        <title>Genomic Encyclopedia of Type Strains, Phase IV (KMG-IV): sequencing the most valuable type-strain genomes for metagenomic binning, comparative biology and taxonomic classification.</title>
        <authorList>
            <person name="Goeker M."/>
        </authorList>
    </citation>
    <scope>NUCLEOTIDE SEQUENCE</scope>
    <source>
        <strain evidence="4">DSM 24202</strain>
    </source>
</reference>
<sequence length="321" mass="35456">MALMFDMPLERLLQYQGRNPKPADFDPFWDRSLAEMDAIDSQVELTPAAFQAPYAECYDLRFTGVGGARIYAKLLKPRGVSGKRPALLQFHGYSGDCGQWQDKLAYAAAGFVVAALDCRGQGGLSEDVGGTTGNTLHGHIIRGLDDAPEKLLFRRIFLDCAQLAKIVMAMPEVDPDRVGCTGGSQGGGLTLACASLVPRIKKAAPSYPFLSDYQRIWEMEQDKAAYAELREYFRHTDPTHERQAETFTKLGYIDIQHLCPRIRAEVMLGVGFADTVCPPSTQFAAYNKISSPKSFVSYPDFGHEGLPGHSDRVFQFMLGLL</sequence>
<dbReference type="GO" id="GO:0005976">
    <property type="term" value="P:polysaccharide metabolic process"/>
    <property type="evidence" value="ECO:0007669"/>
    <property type="project" value="TreeGrafter"/>
</dbReference>
<feature type="domain" description="Acetyl xylan esterase" evidence="3">
    <location>
        <begin position="4"/>
        <end position="318"/>
    </location>
</feature>
<evidence type="ECO:0000259" key="3">
    <source>
        <dbReference type="Pfam" id="PF05448"/>
    </source>
</evidence>
<dbReference type="Gene3D" id="3.40.50.1820">
    <property type="entry name" value="alpha/beta hydrolase"/>
    <property type="match status" value="1"/>
</dbReference>
<feature type="active site" description="Charge relay system" evidence="1">
    <location>
        <position position="274"/>
    </location>
</feature>
<keyword evidence="5" id="KW-1185">Reference proteome</keyword>
<dbReference type="Pfam" id="PF05448">
    <property type="entry name" value="AXE1"/>
    <property type="match status" value="1"/>
</dbReference>
<dbReference type="InterPro" id="IPR039069">
    <property type="entry name" value="CE7"/>
</dbReference>
<dbReference type="SUPFAM" id="SSF53474">
    <property type="entry name" value="alpha/beta-Hydrolases"/>
    <property type="match status" value="1"/>
</dbReference>
<dbReference type="PANTHER" id="PTHR40111:SF1">
    <property type="entry name" value="CEPHALOSPORIN-C DEACETYLASE"/>
    <property type="match status" value="1"/>
</dbReference>
<evidence type="ECO:0000256" key="2">
    <source>
        <dbReference type="PIRSR" id="PIRSR639069-2"/>
    </source>
</evidence>
<dbReference type="GO" id="GO:0047739">
    <property type="term" value="F:cephalosporin-C deacetylase activity"/>
    <property type="evidence" value="ECO:0007669"/>
    <property type="project" value="UniProtKB-EC"/>
</dbReference>
<dbReference type="RefSeq" id="WP_307259648.1">
    <property type="nucleotide sequence ID" value="NZ_JAUSVL010000001.1"/>
</dbReference>
<dbReference type="Proteomes" id="UP001238163">
    <property type="component" value="Unassembled WGS sequence"/>
</dbReference>
<feature type="active site" description="Nucleophile" evidence="1">
    <location>
        <position position="184"/>
    </location>
</feature>
<dbReference type="EMBL" id="JAUSVL010000001">
    <property type="protein sequence ID" value="MDQ0288327.1"/>
    <property type="molecule type" value="Genomic_DNA"/>
</dbReference>
<proteinExistence type="predicted"/>
<keyword evidence="4" id="KW-0378">Hydrolase</keyword>
<dbReference type="InterPro" id="IPR008391">
    <property type="entry name" value="AXE1_dom"/>
</dbReference>
<feature type="active site" description="Charge relay system" evidence="1">
    <location>
        <position position="303"/>
    </location>
</feature>
<evidence type="ECO:0000313" key="4">
    <source>
        <dbReference type="EMBL" id="MDQ0288327.1"/>
    </source>
</evidence>
<protein>
    <submittedName>
        <fullName evidence="4">Cephalosporin-C deacetylase</fullName>
        <ecNumber evidence="4">3.1.1.41</ecNumber>
    </submittedName>
</protein>
<dbReference type="PANTHER" id="PTHR40111">
    <property type="entry name" value="CEPHALOSPORIN-C DEACETYLASE"/>
    <property type="match status" value="1"/>
</dbReference>
<organism evidence="4 5">
    <name type="scientific">Oligosphaera ethanolica</name>
    <dbReference type="NCBI Taxonomy" id="760260"/>
    <lineage>
        <taxon>Bacteria</taxon>
        <taxon>Pseudomonadati</taxon>
        <taxon>Lentisphaerota</taxon>
        <taxon>Oligosphaeria</taxon>
        <taxon>Oligosphaerales</taxon>
        <taxon>Oligosphaeraceae</taxon>
        <taxon>Oligosphaera</taxon>
    </lineage>
</organism>
<evidence type="ECO:0000256" key="1">
    <source>
        <dbReference type="PIRSR" id="PIRSR639069-1"/>
    </source>
</evidence>
<feature type="binding site" evidence="2">
    <location>
        <position position="93"/>
    </location>
    <ligand>
        <name>substrate</name>
    </ligand>
</feature>
<name>A0AAE4ANG4_9BACT</name>
<evidence type="ECO:0000313" key="5">
    <source>
        <dbReference type="Proteomes" id="UP001238163"/>
    </source>
</evidence>
<gene>
    <name evidence="4" type="ORF">J3R75_000434</name>
</gene>
<comment type="caution">
    <text evidence="4">The sequence shown here is derived from an EMBL/GenBank/DDBJ whole genome shotgun (WGS) entry which is preliminary data.</text>
</comment>
<dbReference type="InterPro" id="IPR029058">
    <property type="entry name" value="AB_hydrolase_fold"/>
</dbReference>
<accession>A0AAE4ANG4</accession>
<dbReference type="AlphaFoldDB" id="A0AAE4ANG4"/>